<keyword evidence="2" id="KW-1185">Reference proteome</keyword>
<dbReference type="EMBL" id="JANBVB010001080">
    <property type="protein sequence ID" value="KAJ2891147.1"/>
    <property type="molecule type" value="Genomic_DNA"/>
</dbReference>
<keyword evidence="1" id="KW-0378">Hydrolase</keyword>
<protein>
    <submittedName>
        <fullName evidence="1">SUMO1 sentrin specific peptidase 8</fullName>
        <ecNumber evidence="1">3.4.22.68</ecNumber>
    </submittedName>
</protein>
<name>A0ACC1M0K1_9FUNG</name>
<reference evidence="1" key="1">
    <citation type="submission" date="2022-07" db="EMBL/GenBank/DDBJ databases">
        <title>Phylogenomic reconstructions and comparative analyses of Kickxellomycotina fungi.</title>
        <authorList>
            <person name="Reynolds N.K."/>
            <person name="Stajich J.E."/>
            <person name="Barry K."/>
            <person name="Grigoriev I.V."/>
            <person name="Crous P."/>
            <person name="Smith M.E."/>
        </authorList>
    </citation>
    <scope>NUCLEOTIDE SEQUENCE</scope>
    <source>
        <strain evidence="1">CBS 190363</strain>
    </source>
</reference>
<dbReference type="Proteomes" id="UP001139981">
    <property type="component" value="Unassembled WGS sequence"/>
</dbReference>
<evidence type="ECO:0000313" key="2">
    <source>
        <dbReference type="Proteomes" id="UP001139981"/>
    </source>
</evidence>
<organism evidence="1 2">
    <name type="scientific">Coemansia aciculifera</name>
    <dbReference type="NCBI Taxonomy" id="417176"/>
    <lineage>
        <taxon>Eukaryota</taxon>
        <taxon>Fungi</taxon>
        <taxon>Fungi incertae sedis</taxon>
        <taxon>Zoopagomycota</taxon>
        <taxon>Kickxellomycotina</taxon>
        <taxon>Kickxellomycetes</taxon>
        <taxon>Kickxellales</taxon>
        <taxon>Kickxellaceae</taxon>
        <taxon>Coemansia</taxon>
    </lineage>
</organism>
<comment type="caution">
    <text evidence="1">The sequence shown here is derived from an EMBL/GenBank/DDBJ whole genome shotgun (WGS) entry which is preliminary data.</text>
</comment>
<gene>
    <name evidence="1" type="primary">SENP8</name>
    <name evidence="1" type="ORF">IWW38_003746</name>
</gene>
<sequence length="231" mass="26529">MTIADAVLLDFENAEVRTSDFESLKPEGWLTGEIINFYWTYLERREFHSSPSVLFLGTYTAYRISNAESSSVTDSISLQLEGDLAGDTRHLILIPLNHRSHWSLLVYCRLTRTFYHYDSITRHNRAFAERAAGRFLRVLEEKKKVAGVRDGGGFYFKSVPTPQQNNDFDCGVYVLAIAEELARRYVNHLKTSRRAEKTGGHRKTGHHRSDMSDHLKTSHHRGDISDHNLKT</sequence>
<evidence type="ECO:0000313" key="1">
    <source>
        <dbReference type="EMBL" id="KAJ2891147.1"/>
    </source>
</evidence>
<dbReference type="EC" id="3.4.22.68" evidence="1"/>
<feature type="non-terminal residue" evidence="1">
    <location>
        <position position="231"/>
    </location>
</feature>
<accession>A0ACC1M0K1</accession>
<proteinExistence type="predicted"/>